<dbReference type="SUPFAM" id="SSF158682">
    <property type="entry name" value="TerB-like"/>
    <property type="match status" value="1"/>
</dbReference>
<protein>
    <recommendedName>
        <fullName evidence="1">Co-chaperone DjlA N-terminal domain-containing protein</fullName>
    </recommendedName>
</protein>
<evidence type="ECO:0000313" key="3">
    <source>
        <dbReference type="Proteomes" id="UP000298714"/>
    </source>
</evidence>
<dbReference type="Pfam" id="PF05099">
    <property type="entry name" value="TerB"/>
    <property type="match status" value="1"/>
</dbReference>
<evidence type="ECO:0000313" key="2">
    <source>
        <dbReference type="EMBL" id="QCI78925.1"/>
    </source>
</evidence>
<accession>A0A4D7C5N3</accession>
<proteinExistence type="predicted"/>
<dbReference type="KEGG" id="hgn:E6W36_02880"/>
<dbReference type="Proteomes" id="UP000298714">
    <property type="component" value="Chromosome"/>
</dbReference>
<reference evidence="3" key="1">
    <citation type="submission" date="2019-04" db="EMBL/GenBank/DDBJ databases">
        <title>Complete genome sequence of Sphingomonas sp. W1-2-3.</title>
        <authorList>
            <person name="Im W.T."/>
        </authorList>
    </citation>
    <scope>NUCLEOTIDE SEQUENCE [LARGE SCALE GENOMIC DNA]</scope>
    <source>
        <strain evidence="3">W1-2-3</strain>
    </source>
</reference>
<keyword evidence="3" id="KW-1185">Reference proteome</keyword>
<organism evidence="2 3">
    <name type="scientific">Hankyongella ginsenosidimutans</name>
    <dbReference type="NCBI Taxonomy" id="1763828"/>
    <lineage>
        <taxon>Bacteria</taxon>
        <taxon>Pseudomonadati</taxon>
        <taxon>Pseudomonadota</taxon>
        <taxon>Alphaproteobacteria</taxon>
        <taxon>Sphingomonadales</taxon>
        <taxon>Sphingomonadaceae</taxon>
        <taxon>Hankyongella</taxon>
    </lineage>
</organism>
<dbReference type="InterPro" id="IPR029024">
    <property type="entry name" value="TerB-like"/>
</dbReference>
<evidence type="ECO:0000259" key="1">
    <source>
        <dbReference type="Pfam" id="PF05099"/>
    </source>
</evidence>
<sequence length="129" mass="14068">MGQATGCCRRSGAWRPARCADRRCDGPCFVDRPLDRAPLKPVETQSAAFTIAAIALAAKLSAADGRSSEAEFRTFQRLFSVEPGEAENVARFYRFAQKSPHGFELYASQARDTLGLEIRCLSICSTACS</sequence>
<gene>
    <name evidence="2" type="ORF">E6W36_02880</name>
</gene>
<name>A0A4D7C5N3_9SPHN</name>
<dbReference type="EMBL" id="CP039704">
    <property type="protein sequence ID" value="QCI78925.1"/>
    <property type="molecule type" value="Genomic_DNA"/>
</dbReference>
<feature type="domain" description="Co-chaperone DjlA N-terminal" evidence="1">
    <location>
        <begin position="51"/>
        <end position="119"/>
    </location>
</feature>
<dbReference type="InterPro" id="IPR007791">
    <property type="entry name" value="DjlA_N"/>
</dbReference>
<dbReference type="AlphaFoldDB" id="A0A4D7C5N3"/>